<reference evidence="3 4" key="1">
    <citation type="journal article" date="2011" name="Proc. Natl. Acad. Sci. U.S.A.">
        <title>Genetic diversity and population structure of the endangered marsupial Sarcophilus harrisii (Tasmanian devil).</title>
        <authorList>
            <person name="Miller W."/>
            <person name="Hayes V.M."/>
            <person name="Ratan A."/>
            <person name="Petersen D.C."/>
            <person name="Wittekindt N.E."/>
            <person name="Miller J."/>
            <person name="Walenz B."/>
            <person name="Knight J."/>
            <person name="Qi J."/>
            <person name="Zhao F."/>
            <person name="Wang Q."/>
            <person name="Bedoya-Reina O.C."/>
            <person name="Katiyar N."/>
            <person name="Tomsho L.P."/>
            <person name="Kasson L.M."/>
            <person name="Hardie R.A."/>
            <person name="Woodbridge P."/>
            <person name="Tindall E.A."/>
            <person name="Bertelsen M.F."/>
            <person name="Dixon D."/>
            <person name="Pyecroft S."/>
            <person name="Helgen K.M."/>
            <person name="Lesk A.M."/>
            <person name="Pringle T.H."/>
            <person name="Patterson N."/>
            <person name="Zhang Y."/>
            <person name="Kreiss A."/>
            <person name="Woods G.M."/>
            <person name="Jones M.E."/>
            <person name="Schuster S.C."/>
        </authorList>
    </citation>
    <scope>NUCLEOTIDE SEQUENCE [LARGE SCALE GENOMIC DNA]</scope>
</reference>
<evidence type="ECO:0000256" key="1">
    <source>
        <dbReference type="SAM" id="MobiDB-lite"/>
    </source>
</evidence>
<dbReference type="InterPro" id="IPR029422">
    <property type="entry name" value="CCDC74_C"/>
</dbReference>
<evidence type="ECO:0000313" key="3">
    <source>
        <dbReference type="Ensembl" id="ENSSHAP00000042136.1"/>
    </source>
</evidence>
<feature type="region of interest" description="Disordered" evidence="1">
    <location>
        <begin position="1"/>
        <end position="73"/>
    </location>
</feature>
<proteinExistence type="predicted"/>
<dbReference type="InParanoid" id="A0A7N4PSY7"/>
<feature type="compositionally biased region" description="Basic and acidic residues" evidence="1">
    <location>
        <begin position="38"/>
        <end position="63"/>
    </location>
</feature>
<dbReference type="AlphaFoldDB" id="A0A7N4PSY7"/>
<reference evidence="3" key="3">
    <citation type="submission" date="2025-09" db="UniProtKB">
        <authorList>
            <consortium name="Ensembl"/>
        </authorList>
    </citation>
    <scope>IDENTIFICATION</scope>
</reference>
<keyword evidence="4" id="KW-1185">Reference proteome</keyword>
<dbReference type="PANTHER" id="PTHR14882">
    <property type="entry name" value="COILED-COIL DOMAIN-CONTAINING 74A"/>
    <property type="match status" value="1"/>
</dbReference>
<organism evidence="3 4">
    <name type="scientific">Sarcophilus harrisii</name>
    <name type="common">Tasmanian devil</name>
    <name type="synonym">Sarcophilus laniarius</name>
    <dbReference type="NCBI Taxonomy" id="9305"/>
    <lineage>
        <taxon>Eukaryota</taxon>
        <taxon>Metazoa</taxon>
        <taxon>Chordata</taxon>
        <taxon>Craniata</taxon>
        <taxon>Vertebrata</taxon>
        <taxon>Euteleostomi</taxon>
        <taxon>Mammalia</taxon>
        <taxon>Metatheria</taxon>
        <taxon>Dasyuromorphia</taxon>
        <taxon>Dasyuridae</taxon>
        <taxon>Sarcophilus</taxon>
    </lineage>
</organism>
<dbReference type="GeneTree" id="ENSGT01060000250485"/>
<protein>
    <recommendedName>
        <fullName evidence="2">Coiled coil protein 74 C-terminal domain-containing protein</fullName>
    </recommendedName>
</protein>
<accession>A0A7N4PSY7</accession>
<dbReference type="Ensembl" id="ENSSHAT00000049740.1">
    <property type="protein sequence ID" value="ENSSHAP00000042136.1"/>
    <property type="gene ID" value="ENSSHAG00000020970.1"/>
</dbReference>
<feature type="domain" description="Coiled coil protein 74 C-terminal" evidence="2">
    <location>
        <begin position="115"/>
        <end position="229"/>
    </location>
</feature>
<dbReference type="InterPro" id="IPR040370">
    <property type="entry name" value="CCDC74A/CCDC74B/CCDC92"/>
</dbReference>
<evidence type="ECO:0000259" key="2">
    <source>
        <dbReference type="Pfam" id="PF14917"/>
    </source>
</evidence>
<sequence>MRSDLDGLLDVQSQKSGSRRAAEIGAAKVVLRGASPERGTESKGAEEILGEGKEKGTARRADPAHPGGQRPVGADLGLARSRGEAMEASAATVTPMVSCQPQFKHILGITSSLKLPPHLRKLSTLQQCELVIRQLWNANHLQAQEVRAPPPAGRPVQAGPRQTFSPLRHEAGMQFPKVADKSAAKKCLILAPIPGAERAVLPALKQTLRNSFAERQKKMQAIQSRRLHRTVL</sequence>
<evidence type="ECO:0000313" key="4">
    <source>
        <dbReference type="Proteomes" id="UP000007648"/>
    </source>
</evidence>
<dbReference type="Proteomes" id="UP000007648">
    <property type="component" value="Unassembled WGS sequence"/>
</dbReference>
<dbReference type="PANTHER" id="PTHR14882:SF5">
    <property type="entry name" value="COILED-COIL DOMAIN CONTAINING 74A"/>
    <property type="match status" value="1"/>
</dbReference>
<dbReference type="Pfam" id="PF14917">
    <property type="entry name" value="CCDC74_C"/>
    <property type="match status" value="1"/>
</dbReference>
<name>A0A7N4PSY7_SARHA</name>
<reference evidence="3" key="2">
    <citation type="submission" date="2025-08" db="UniProtKB">
        <authorList>
            <consortium name="Ensembl"/>
        </authorList>
    </citation>
    <scope>IDENTIFICATION</scope>
</reference>